<organism evidence="2 3">
    <name type="scientific">Ramlibacter humi</name>
    <dbReference type="NCBI Taxonomy" id="2530451"/>
    <lineage>
        <taxon>Bacteria</taxon>
        <taxon>Pseudomonadati</taxon>
        <taxon>Pseudomonadota</taxon>
        <taxon>Betaproteobacteria</taxon>
        <taxon>Burkholderiales</taxon>
        <taxon>Comamonadaceae</taxon>
        <taxon>Ramlibacter</taxon>
    </lineage>
</organism>
<evidence type="ECO:0000313" key="3">
    <source>
        <dbReference type="Proteomes" id="UP000297839"/>
    </source>
</evidence>
<keyword evidence="2" id="KW-0808">Transferase</keyword>
<evidence type="ECO:0000313" key="2">
    <source>
        <dbReference type="EMBL" id="TFZ03664.1"/>
    </source>
</evidence>
<dbReference type="SUPFAM" id="SSF53448">
    <property type="entry name" value="Nucleotide-diphospho-sugar transferases"/>
    <property type="match status" value="1"/>
</dbReference>
<evidence type="ECO:0000259" key="1">
    <source>
        <dbReference type="Pfam" id="PF00535"/>
    </source>
</evidence>
<dbReference type="PANTHER" id="PTHR43685:SF11">
    <property type="entry name" value="GLYCOSYLTRANSFERASE TAGX-RELATED"/>
    <property type="match status" value="1"/>
</dbReference>
<dbReference type="OrthoDB" id="433681at2"/>
<gene>
    <name evidence="2" type="ORF">EZ216_08355</name>
</gene>
<dbReference type="PANTHER" id="PTHR43685">
    <property type="entry name" value="GLYCOSYLTRANSFERASE"/>
    <property type="match status" value="1"/>
</dbReference>
<dbReference type="Proteomes" id="UP000297839">
    <property type="component" value="Unassembled WGS sequence"/>
</dbReference>
<dbReference type="InterPro" id="IPR029044">
    <property type="entry name" value="Nucleotide-diphossugar_trans"/>
</dbReference>
<name>A0A4Z0BYR0_9BURK</name>
<dbReference type="GO" id="GO:0016740">
    <property type="term" value="F:transferase activity"/>
    <property type="evidence" value="ECO:0007669"/>
    <property type="project" value="UniProtKB-KW"/>
</dbReference>
<reference evidence="2 3" key="1">
    <citation type="submission" date="2019-03" db="EMBL/GenBank/DDBJ databases">
        <title>Ramlibacter sp. 18x22-1, whole genome shotgun sequence.</title>
        <authorList>
            <person name="Zhang X."/>
            <person name="Feng G."/>
            <person name="Zhu H."/>
        </authorList>
    </citation>
    <scope>NUCLEOTIDE SEQUENCE [LARGE SCALE GENOMIC DNA]</scope>
    <source>
        <strain evidence="2 3">18x22-1</strain>
    </source>
</reference>
<feature type="domain" description="Glycosyltransferase 2-like" evidence="1">
    <location>
        <begin position="11"/>
        <end position="127"/>
    </location>
</feature>
<proteinExistence type="predicted"/>
<dbReference type="Pfam" id="PF00535">
    <property type="entry name" value="Glycos_transf_2"/>
    <property type="match status" value="1"/>
</dbReference>
<protein>
    <submittedName>
        <fullName evidence="2">Glycosyltransferase</fullName>
    </submittedName>
</protein>
<dbReference type="InterPro" id="IPR001173">
    <property type="entry name" value="Glyco_trans_2-like"/>
</dbReference>
<dbReference type="InterPro" id="IPR050834">
    <property type="entry name" value="Glycosyltransf_2"/>
</dbReference>
<dbReference type="Gene3D" id="3.90.550.10">
    <property type="entry name" value="Spore Coat Polysaccharide Biosynthesis Protein SpsA, Chain A"/>
    <property type="match status" value="1"/>
</dbReference>
<dbReference type="EMBL" id="SMLK01000002">
    <property type="protein sequence ID" value="TFZ03664.1"/>
    <property type="molecule type" value="Genomic_DNA"/>
</dbReference>
<keyword evidence="3" id="KW-1185">Reference proteome</keyword>
<accession>A0A4Z0BYR0</accession>
<dbReference type="AlphaFoldDB" id="A0A4Z0BYR0"/>
<comment type="caution">
    <text evidence="2">The sequence shown here is derived from an EMBL/GenBank/DDBJ whole genome shotgun (WGS) entry which is preliminary data.</text>
</comment>
<dbReference type="RefSeq" id="WP_135249289.1">
    <property type="nucleotide sequence ID" value="NZ_SMLK01000002.1"/>
</dbReference>
<sequence length="275" mass="31380">MNPLPDLPLVSIVTPSWNTGPYIGDTLRSVQAQDYPRVEHLVLDSGSTDETDAVLARFPSIHLVRPAPAGLVPKVNLGFAMARGDVVGWLCSDDYYLPGAIGKAVDVLRNNPDVGLVYCNDLLVDSRGVEMRRVRSRQVTHSELVLDRNWVPHATVFMRREALDLAGPLDPRYPMVCDWDLWIRMSKRFPILFVDDWWGAFRVRDDQRSNVHKYESWKEAWKMTREHGAGYFSPYFRNYWRAKLVRAAVMVGRGEFQVAGAKLRDLVTGLTRTSY</sequence>